<feature type="transmembrane region" description="Helical" evidence="2">
    <location>
        <begin position="266"/>
        <end position="288"/>
    </location>
</feature>
<dbReference type="PANTHER" id="PTHR38409:SF1">
    <property type="entry name" value="MITOCHONDRIAL ADAPTER PROTEIN MCP1"/>
    <property type="match status" value="1"/>
</dbReference>
<evidence type="ECO:0000259" key="3">
    <source>
        <dbReference type="Pfam" id="PF07950"/>
    </source>
</evidence>
<protein>
    <recommendedName>
        <fullName evidence="3">Mitochondrial adapter protein MCP1 transmembrane domain-containing protein</fullName>
    </recommendedName>
</protein>
<keyword evidence="2" id="KW-1133">Transmembrane helix</keyword>
<evidence type="ECO:0000256" key="2">
    <source>
        <dbReference type="SAM" id="Phobius"/>
    </source>
</evidence>
<feature type="transmembrane region" description="Helical" evidence="2">
    <location>
        <begin position="83"/>
        <end position="106"/>
    </location>
</feature>
<sequence length="316" mass="34882">MDEKTPATPSTPSTLELQEGVIGLTEVDPSPVDETPPEAPKDGYFPSSPSPPHGHTRTSTLGLGNRGPAYYLLRIQRYSSYTFTLFASLHISNTSLLPLLTHSIPASNPYLLLTRPYYQSVLTEPLLVALPLVAHIGSGIALRLYRRHQTLYHYGAETRHDRKNIPWPAFSGTSALGYALIPLLGFHTLTTRLMPLYLHGDSALINLSYISHAFALHPFTSFTGFAALVGIGVWHFAWGWAKWLKLAPSQVGIAGLEGQLRRKRRWYVVNGIAALLSGLWLAGSLTVVGRAGRTKGWVGREYDELLKHVPVLGRWT</sequence>
<feature type="transmembrane region" description="Helical" evidence="2">
    <location>
        <begin position="209"/>
        <end position="237"/>
    </location>
</feature>
<dbReference type="Pfam" id="PF07950">
    <property type="entry name" value="MCP1_TM"/>
    <property type="match status" value="1"/>
</dbReference>
<dbReference type="AlphaFoldDB" id="A0A8E2EWK0"/>
<feature type="region of interest" description="Disordered" evidence="1">
    <location>
        <begin position="1"/>
        <end position="61"/>
    </location>
</feature>
<feature type="domain" description="Mitochondrial adapter protein MCP1 transmembrane" evidence="3">
    <location>
        <begin position="182"/>
        <end position="292"/>
    </location>
</feature>
<dbReference type="EMBL" id="KV750112">
    <property type="protein sequence ID" value="OCL06205.1"/>
    <property type="molecule type" value="Genomic_DNA"/>
</dbReference>
<dbReference type="OrthoDB" id="10259513at2759"/>
<accession>A0A8E2EWK0</accession>
<gene>
    <name evidence="4" type="ORF">AOQ84DRAFT_432721</name>
</gene>
<dbReference type="GO" id="GO:0055088">
    <property type="term" value="P:lipid homeostasis"/>
    <property type="evidence" value="ECO:0007669"/>
    <property type="project" value="InterPro"/>
</dbReference>
<evidence type="ECO:0000256" key="1">
    <source>
        <dbReference type="SAM" id="MobiDB-lite"/>
    </source>
</evidence>
<dbReference type="InterPro" id="IPR012472">
    <property type="entry name" value="MCP1_TM"/>
</dbReference>
<organism evidence="4 5">
    <name type="scientific">Glonium stellatum</name>
    <dbReference type="NCBI Taxonomy" id="574774"/>
    <lineage>
        <taxon>Eukaryota</taxon>
        <taxon>Fungi</taxon>
        <taxon>Dikarya</taxon>
        <taxon>Ascomycota</taxon>
        <taxon>Pezizomycotina</taxon>
        <taxon>Dothideomycetes</taxon>
        <taxon>Pleosporomycetidae</taxon>
        <taxon>Gloniales</taxon>
        <taxon>Gloniaceae</taxon>
        <taxon>Glonium</taxon>
    </lineage>
</organism>
<dbReference type="GO" id="GO:0005741">
    <property type="term" value="C:mitochondrial outer membrane"/>
    <property type="evidence" value="ECO:0007669"/>
    <property type="project" value="TreeGrafter"/>
</dbReference>
<feature type="compositionally biased region" description="Polar residues" evidence="1">
    <location>
        <begin position="7"/>
        <end position="16"/>
    </location>
</feature>
<dbReference type="GO" id="GO:0007005">
    <property type="term" value="P:mitochondrion organization"/>
    <property type="evidence" value="ECO:0007669"/>
    <property type="project" value="TreeGrafter"/>
</dbReference>
<keyword evidence="2" id="KW-0812">Transmembrane</keyword>
<dbReference type="Proteomes" id="UP000250140">
    <property type="component" value="Unassembled WGS sequence"/>
</dbReference>
<feature type="transmembrane region" description="Helical" evidence="2">
    <location>
        <begin position="126"/>
        <end position="145"/>
    </location>
</feature>
<feature type="transmembrane region" description="Helical" evidence="2">
    <location>
        <begin position="165"/>
        <end position="189"/>
    </location>
</feature>
<dbReference type="InterPro" id="IPR039960">
    <property type="entry name" value="MCP1"/>
</dbReference>
<evidence type="ECO:0000313" key="5">
    <source>
        <dbReference type="Proteomes" id="UP000250140"/>
    </source>
</evidence>
<keyword evidence="2" id="KW-0472">Membrane</keyword>
<name>A0A8E2EWK0_9PEZI</name>
<keyword evidence="5" id="KW-1185">Reference proteome</keyword>
<evidence type="ECO:0000313" key="4">
    <source>
        <dbReference type="EMBL" id="OCL06205.1"/>
    </source>
</evidence>
<proteinExistence type="predicted"/>
<dbReference type="PANTHER" id="PTHR38409">
    <property type="entry name" value="MDM10-COMPLEMENTING PROTEIN 1"/>
    <property type="match status" value="1"/>
</dbReference>
<reference evidence="4 5" key="1">
    <citation type="journal article" date="2016" name="Nat. Commun.">
        <title>Ectomycorrhizal ecology is imprinted in the genome of the dominant symbiotic fungus Cenococcum geophilum.</title>
        <authorList>
            <consortium name="DOE Joint Genome Institute"/>
            <person name="Peter M."/>
            <person name="Kohler A."/>
            <person name="Ohm R.A."/>
            <person name="Kuo A."/>
            <person name="Krutzmann J."/>
            <person name="Morin E."/>
            <person name="Arend M."/>
            <person name="Barry K.W."/>
            <person name="Binder M."/>
            <person name="Choi C."/>
            <person name="Clum A."/>
            <person name="Copeland A."/>
            <person name="Grisel N."/>
            <person name="Haridas S."/>
            <person name="Kipfer T."/>
            <person name="LaButti K."/>
            <person name="Lindquist E."/>
            <person name="Lipzen A."/>
            <person name="Maire R."/>
            <person name="Meier B."/>
            <person name="Mihaltcheva S."/>
            <person name="Molinier V."/>
            <person name="Murat C."/>
            <person name="Poggeler S."/>
            <person name="Quandt C.A."/>
            <person name="Sperisen C."/>
            <person name="Tritt A."/>
            <person name="Tisserant E."/>
            <person name="Crous P.W."/>
            <person name="Henrissat B."/>
            <person name="Nehls U."/>
            <person name="Egli S."/>
            <person name="Spatafora J.W."/>
            <person name="Grigoriev I.V."/>
            <person name="Martin F.M."/>
        </authorList>
    </citation>
    <scope>NUCLEOTIDE SEQUENCE [LARGE SCALE GENOMIC DNA]</scope>
    <source>
        <strain evidence="4 5">CBS 207.34</strain>
    </source>
</reference>